<dbReference type="PANTHER" id="PTHR33159:SF102">
    <property type="entry name" value="OS06G0636100 PROTEIN"/>
    <property type="match status" value="1"/>
</dbReference>
<dbReference type="EMBL" id="RWGY01000039">
    <property type="protein sequence ID" value="TVU08249.1"/>
    <property type="molecule type" value="Genomic_DNA"/>
</dbReference>
<organism evidence="3 4">
    <name type="scientific">Eragrostis curvula</name>
    <name type="common">weeping love grass</name>
    <dbReference type="NCBI Taxonomy" id="38414"/>
    <lineage>
        <taxon>Eukaryota</taxon>
        <taxon>Viridiplantae</taxon>
        <taxon>Streptophyta</taxon>
        <taxon>Embryophyta</taxon>
        <taxon>Tracheophyta</taxon>
        <taxon>Spermatophyta</taxon>
        <taxon>Magnoliopsida</taxon>
        <taxon>Liliopsida</taxon>
        <taxon>Poales</taxon>
        <taxon>Poaceae</taxon>
        <taxon>PACMAD clade</taxon>
        <taxon>Chloridoideae</taxon>
        <taxon>Eragrostideae</taxon>
        <taxon>Eragrostidinae</taxon>
        <taxon>Eragrostis</taxon>
    </lineage>
</organism>
<sequence>MHEGNVPHIDQADTSHAEKASDDSAETRSGRGGEKRDWRDSSDSRIDKFKLREQRGLVRRDAIFGGRFFHLPASPASAPASAASSSPLFAGEGGRREEGLAVAVAAGRFPSGHMAKRPTVPKFGTWDSDNVGYTVYFDKVRENKGATAPPLNRPFNPNDPEDGPMRAVPQPSSRPATSGGRPNGGQAHHRRAGSSSSEPGGRGAEQSKFAPPPQYNPRPSPQNPQQQQQQQHHGGGHRHQAPPAGYGGAGAGAGGGHRGQQAPRQPHHHHQAAPAPRARSASPQNNVPNRQRPSAAVPKFGVWDEQSAASAAQGFTVQFDRVKREKQVARSGVPDVPRPPPPPEPRHSHRDSPFFAKMFGCFRPTDRH</sequence>
<protein>
    <recommendedName>
        <fullName evidence="2">RIN4 pathogenic type III effector avirulence factor Avr cleavage site domain-containing protein</fullName>
    </recommendedName>
</protein>
<comment type="caution">
    <text evidence="3">The sequence shown here is derived from an EMBL/GenBank/DDBJ whole genome shotgun (WGS) entry which is preliminary data.</text>
</comment>
<feature type="compositionally biased region" description="Low complexity" evidence="1">
    <location>
        <begin position="272"/>
        <end position="284"/>
    </location>
</feature>
<name>A0A5J9TAB2_9POAL</name>
<evidence type="ECO:0000259" key="2">
    <source>
        <dbReference type="Pfam" id="PF05627"/>
    </source>
</evidence>
<evidence type="ECO:0000256" key="1">
    <source>
        <dbReference type="SAM" id="MobiDB-lite"/>
    </source>
</evidence>
<dbReference type="InterPro" id="IPR040387">
    <property type="entry name" value="RIN4/NOI4"/>
</dbReference>
<dbReference type="Proteomes" id="UP000324897">
    <property type="component" value="Chromosome 3"/>
</dbReference>
<accession>A0A5J9TAB2</accession>
<proteinExistence type="predicted"/>
<evidence type="ECO:0000313" key="4">
    <source>
        <dbReference type="Proteomes" id="UP000324897"/>
    </source>
</evidence>
<dbReference type="Gramene" id="TVU08249">
    <property type="protein sequence ID" value="TVU08249"/>
    <property type="gene ID" value="EJB05_41646"/>
</dbReference>
<dbReference type="OrthoDB" id="695513at2759"/>
<keyword evidence="4" id="KW-1185">Reference proteome</keyword>
<dbReference type="AlphaFoldDB" id="A0A5J9TAB2"/>
<evidence type="ECO:0000313" key="3">
    <source>
        <dbReference type="EMBL" id="TVU08249.1"/>
    </source>
</evidence>
<feature type="region of interest" description="Disordered" evidence="1">
    <location>
        <begin position="1"/>
        <end position="46"/>
    </location>
</feature>
<gene>
    <name evidence="3" type="ORF">EJB05_41646</name>
</gene>
<feature type="domain" description="RIN4 pathogenic type III effector avirulence factor Avr cleavage site" evidence="2">
    <location>
        <begin position="116"/>
        <end position="144"/>
    </location>
</feature>
<dbReference type="Pfam" id="PF05627">
    <property type="entry name" value="AvrRpt-cleavage"/>
    <property type="match status" value="2"/>
</dbReference>
<reference evidence="3 4" key="1">
    <citation type="journal article" date="2019" name="Sci. Rep.">
        <title>A high-quality genome of Eragrostis curvula grass provides insights into Poaceae evolution and supports new strategies to enhance forage quality.</title>
        <authorList>
            <person name="Carballo J."/>
            <person name="Santos B.A.C.M."/>
            <person name="Zappacosta D."/>
            <person name="Garbus I."/>
            <person name="Selva J.P."/>
            <person name="Gallo C.A."/>
            <person name="Diaz A."/>
            <person name="Albertini E."/>
            <person name="Caccamo M."/>
            <person name="Echenique V."/>
        </authorList>
    </citation>
    <scope>NUCLEOTIDE SEQUENCE [LARGE SCALE GENOMIC DNA]</scope>
    <source>
        <strain evidence="4">cv. Victoria</strain>
        <tissue evidence="3">Leaf</tissue>
    </source>
</reference>
<feature type="compositionally biased region" description="Gly residues" evidence="1">
    <location>
        <begin position="245"/>
        <end position="258"/>
    </location>
</feature>
<feature type="compositionally biased region" description="Polar residues" evidence="1">
    <location>
        <begin position="307"/>
        <end position="316"/>
    </location>
</feature>
<dbReference type="InterPro" id="IPR008700">
    <property type="entry name" value="TypeIII_avirulence_cleave"/>
</dbReference>
<feature type="domain" description="RIN4 pathogenic type III effector avirulence factor Avr cleavage site" evidence="2">
    <location>
        <begin position="294"/>
        <end position="327"/>
    </location>
</feature>
<dbReference type="PANTHER" id="PTHR33159">
    <property type="entry name" value="RPM1-INTERACTING PROTEIN 4 (RIN4) FAMILY PROTEIN"/>
    <property type="match status" value="1"/>
</dbReference>
<feature type="compositionally biased region" description="Low complexity" evidence="1">
    <location>
        <begin position="223"/>
        <end position="232"/>
    </location>
</feature>
<dbReference type="GO" id="GO:0005886">
    <property type="term" value="C:plasma membrane"/>
    <property type="evidence" value="ECO:0007669"/>
    <property type="project" value="TreeGrafter"/>
</dbReference>
<feature type="compositionally biased region" description="Pro residues" evidence="1">
    <location>
        <begin position="210"/>
        <end position="222"/>
    </location>
</feature>
<feature type="non-terminal residue" evidence="3">
    <location>
        <position position="1"/>
    </location>
</feature>
<feature type="region of interest" description="Disordered" evidence="1">
    <location>
        <begin position="144"/>
        <end position="368"/>
    </location>
</feature>